<comment type="similarity">
    <text evidence="11">Belongs to the RtcB family.</text>
</comment>
<proteinExistence type="inferred from homology"/>
<feature type="binding site" evidence="10">
    <location>
        <position position="108"/>
    </location>
    <ligand>
        <name>Mn(2+)</name>
        <dbReference type="ChEBI" id="CHEBI:29035"/>
        <label>1</label>
    </ligand>
</feature>
<evidence type="ECO:0000256" key="9">
    <source>
        <dbReference type="PIRSR" id="PIRSR601233-2"/>
    </source>
</evidence>
<keyword evidence="6 10" id="KW-0464">Manganese</keyword>
<comment type="subunit">
    <text evidence="11">Monomer.</text>
</comment>
<feature type="binding site" evidence="9">
    <location>
        <begin position="403"/>
        <end position="406"/>
    </location>
    <ligand>
        <name>GMP</name>
        <dbReference type="ChEBI" id="CHEBI:58115"/>
    </ligand>
</feature>
<feature type="binding site" evidence="10">
    <location>
        <position position="351"/>
    </location>
    <ligand>
        <name>Mn(2+)</name>
        <dbReference type="ChEBI" id="CHEBI:29035"/>
        <label>2</label>
    </ligand>
</feature>
<dbReference type="InterPro" id="IPR001233">
    <property type="entry name" value="RtcB"/>
</dbReference>
<dbReference type="PANTHER" id="PTHR11118">
    <property type="entry name" value="RNA-SPLICING LIGASE RTCB HOMOLOG"/>
    <property type="match status" value="1"/>
</dbReference>
<feature type="active site" description="GMP-histidine intermediate" evidence="8">
    <location>
        <position position="403"/>
    </location>
</feature>
<reference evidence="12 13" key="1">
    <citation type="journal article" date="2020" name="Microbiol. Resour. Announc.">
        <title>Complete genome sequence of Pseudomonas otitidis strain MrB4, isolated from Lake Biwa in Japan.</title>
        <authorList>
            <person name="Miyazaki K."/>
            <person name="Hase E."/>
            <person name="Maruya T."/>
        </authorList>
    </citation>
    <scope>NUCLEOTIDE SEQUENCE [LARGE SCALE GENOMIC DNA]</scope>
    <source>
        <strain evidence="12 13">MrB4</strain>
    </source>
</reference>
<sequence>MNKTPFKRIQQKLARSGVAISRVNGNTLSIASLNRAGLDARILLPESLPIEEKAVQQLLDFAGVRHPLGGEVRCACATPDFHAGTSIPVGAVIVTSPDMVIPQSIGTDINCGMRLHRLGLDYERFLSRKADWVERVRGDLLDGTRNIPTAPGDMTALFAGGLGDFWASLRQRGEREGLFGHLDYAQVMAELAQLHPSSFERGEARHAPAALQDPARPRLRDPGLGTVGGGNHFVEVQVVTELVDRRACFERGLSVGQVVLMIHTGSRDVGFHVGRRWMDKARELWPKGIRHPESRVFALLGPMADEYLAAMHAAAHYADANRALIAEMVRQRTREVFGADIEAPLLVDVPHNIVLRESVGNVHRKGATPAYAGQDLLIPGSMGHDSYLLRGLGNAQWLRSASHGAGRSMSRSEVRLQARRAPDGLGLDRVQCITRREERLIEEAPGAYKEIGEVVRAQVEEETVAVIARFSPILTFKA</sequence>
<dbReference type="Pfam" id="PF01139">
    <property type="entry name" value="RtcB"/>
    <property type="match status" value="1"/>
</dbReference>
<feature type="binding site" evidence="9">
    <location>
        <position position="477"/>
    </location>
    <ligand>
        <name>GMP</name>
        <dbReference type="ChEBI" id="CHEBI:58115"/>
    </ligand>
</feature>
<dbReference type="EMBL" id="AP022642">
    <property type="protein sequence ID" value="BCA29599.1"/>
    <property type="molecule type" value="Genomic_DNA"/>
</dbReference>
<keyword evidence="3 9" id="KW-0547">Nucleotide-binding</keyword>
<dbReference type="EC" id="6.5.1.-" evidence="11"/>
<dbReference type="PANTHER" id="PTHR11118:SF1">
    <property type="entry name" value="RNA-SPLICING LIGASE RTCB HOMOLOG"/>
    <property type="match status" value="1"/>
</dbReference>
<comment type="cofactor">
    <cofactor evidence="10 11">
        <name>Mn(2+)</name>
        <dbReference type="ChEBI" id="CHEBI:29035"/>
    </cofactor>
    <text evidence="10 11">Binds 2 manganese ions per subunit.</text>
</comment>
<evidence type="ECO:0000313" key="12">
    <source>
        <dbReference type="EMBL" id="BCA29599.1"/>
    </source>
</evidence>
<feature type="binding site" evidence="9">
    <location>
        <position position="386"/>
    </location>
    <ligand>
        <name>GMP</name>
        <dbReference type="ChEBI" id="CHEBI:58115"/>
    </ligand>
</feature>
<comment type="catalytic activity">
    <reaction evidence="7">
        <text>a 3'-end 3'-phospho-ribonucleotide-RNA + a 5'-end dephospho-ribonucleoside-RNA + GTP = a ribonucleotidyl-ribonucleotide-RNA + GMP + diphosphate</text>
        <dbReference type="Rhea" id="RHEA:68076"/>
        <dbReference type="Rhea" id="RHEA-COMP:10463"/>
        <dbReference type="Rhea" id="RHEA-COMP:13936"/>
        <dbReference type="Rhea" id="RHEA-COMP:17355"/>
        <dbReference type="ChEBI" id="CHEBI:33019"/>
        <dbReference type="ChEBI" id="CHEBI:37565"/>
        <dbReference type="ChEBI" id="CHEBI:58115"/>
        <dbReference type="ChEBI" id="CHEBI:83062"/>
        <dbReference type="ChEBI" id="CHEBI:138284"/>
        <dbReference type="ChEBI" id="CHEBI:173118"/>
        <dbReference type="EC" id="6.5.1.8"/>
    </reaction>
</comment>
<feature type="binding site" evidence="9">
    <location>
        <begin position="231"/>
        <end position="235"/>
    </location>
    <ligand>
        <name>GMP</name>
        <dbReference type="ChEBI" id="CHEBI:58115"/>
    </ligand>
</feature>
<evidence type="ECO:0000256" key="2">
    <source>
        <dbReference type="ARBA" id="ARBA00022723"/>
    </source>
</evidence>
<evidence type="ECO:0000256" key="7">
    <source>
        <dbReference type="ARBA" id="ARBA00047746"/>
    </source>
</evidence>
<dbReference type="GeneID" id="57398795"/>
<evidence type="ECO:0000256" key="5">
    <source>
        <dbReference type="ARBA" id="ARBA00023134"/>
    </source>
</evidence>
<evidence type="ECO:0000256" key="3">
    <source>
        <dbReference type="ARBA" id="ARBA00022741"/>
    </source>
</evidence>
<gene>
    <name evidence="12" type="primary">rtcB_2</name>
    <name evidence="11" type="synonym">rtcB</name>
    <name evidence="12" type="ORF">PtoMrB4_35760</name>
</gene>
<feature type="binding site" evidence="9">
    <location>
        <begin position="379"/>
        <end position="382"/>
    </location>
    <ligand>
        <name>GMP</name>
        <dbReference type="ChEBI" id="CHEBI:58115"/>
    </ligand>
</feature>
<keyword evidence="2 10" id="KW-0479">Metal-binding</keyword>
<dbReference type="InterPro" id="IPR036025">
    <property type="entry name" value="RtcB-like_sf"/>
</dbReference>
<feature type="binding site" evidence="10">
    <location>
        <position position="232"/>
    </location>
    <ligand>
        <name>Mn(2+)</name>
        <dbReference type="ChEBI" id="CHEBI:29035"/>
        <label>1</label>
    </ligand>
</feature>
<dbReference type="GO" id="GO:0042245">
    <property type="term" value="P:RNA repair"/>
    <property type="evidence" value="ECO:0007669"/>
    <property type="project" value="UniProtKB-KW"/>
</dbReference>
<protein>
    <recommendedName>
        <fullName evidence="11">tRNA-splicing ligase RtcB</fullName>
        <ecNumber evidence="11">6.5.1.-</ecNumber>
    </recommendedName>
</protein>
<dbReference type="GO" id="GO:0005525">
    <property type="term" value="F:GTP binding"/>
    <property type="evidence" value="ECO:0007669"/>
    <property type="project" value="UniProtKB-KW"/>
</dbReference>
<name>A0A679GQ04_9GAMM</name>
<evidence type="ECO:0000256" key="4">
    <source>
        <dbReference type="ARBA" id="ARBA00022800"/>
    </source>
</evidence>
<dbReference type="Gene3D" id="3.90.1860.10">
    <property type="entry name" value="tRNA-splicing ligase RtcB"/>
    <property type="match status" value="1"/>
</dbReference>
<dbReference type="KEGG" id="poj:PtoMrB4_35760"/>
<evidence type="ECO:0000256" key="10">
    <source>
        <dbReference type="PIRSR" id="PIRSR601233-3"/>
    </source>
</evidence>
<evidence type="ECO:0000256" key="6">
    <source>
        <dbReference type="ARBA" id="ARBA00023211"/>
    </source>
</evidence>
<evidence type="ECO:0000256" key="8">
    <source>
        <dbReference type="PIRSR" id="PIRSR601233-1"/>
    </source>
</evidence>
<evidence type="ECO:0000256" key="11">
    <source>
        <dbReference type="RuleBase" id="RU371113"/>
    </source>
</evidence>
<accession>A0A679GQ04</accession>
<dbReference type="AlphaFoldDB" id="A0A679GQ04"/>
<dbReference type="GO" id="GO:0046872">
    <property type="term" value="F:metal ion binding"/>
    <property type="evidence" value="ECO:0007669"/>
    <property type="project" value="UniProtKB-UniRule"/>
</dbReference>
<dbReference type="GO" id="GO:0006396">
    <property type="term" value="P:RNA processing"/>
    <property type="evidence" value="ECO:0007669"/>
    <property type="project" value="InterPro"/>
</dbReference>
<evidence type="ECO:0000313" key="13">
    <source>
        <dbReference type="Proteomes" id="UP000501237"/>
    </source>
</evidence>
<dbReference type="GO" id="GO:0003972">
    <property type="term" value="F:RNA ligase (ATP) activity"/>
    <property type="evidence" value="ECO:0007669"/>
    <property type="project" value="TreeGrafter"/>
</dbReference>
<dbReference type="SUPFAM" id="SSF103365">
    <property type="entry name" value="Hypothetical protein PH1602"/>
    <property type="match status" value="1"/>
</dbReference>
<dbReference type="Proteomes" id="UP000501237">
    <property type="component" value="Chromosome"/>
</dbReference>
<organism evidence="12 13">
    <name type="scientific">Metapseudomonas otitidis</name>
    <dbReference type="NCBI Taxonomy" id="319939"/>
    <lineage>
        <taxon>Bacteria</taxon>
        <taxon>Pseudomonadati</taxon>
        <taxon>Pseudomonadota</taxon>
        <taxon>Gammaproteobacteria</taxon>
        <taxon>Pseudomonadales</taxon>
        <taxon>Pseudomonadaceae</taxon>
        <taxon>Metapseudomonas</taxon>
    </lineage>
</organism>
<keyword evidence="4" id="KW-0692">RNA repair</keyword>
<evidence type="ECO:0000256" key="1">
    <source>
        <dbReference type="ARBA" id="ARBA00022598"/>
    </source>
</evidence>
<feature type="binding site" evidence="10">
    <location>
        <position position="263"/>
    </location>
    <ligand>
        <name>Mn(2+)</name>
        <dbReference type="ChEBI" id="CHEBI:29035"/>
        <label>2</label>
    </ligand>
</feature>
<dbReference type="RefSeq" id="WP_172434109.1">
    <property type="nucleotide sequence ID" value="NZ_AP022642.1"/>
</dbReference>
<dbReference type="GO" id="GO:0170057">
    <property type="term" value="F:RNA ligase (GTP) activity"/>
    <property type="evidence" value="ECO:0007669"/>
    <property type="project" value="UniProtKB-EC"/>
</dbReference>
<feature type="binding site" evidence="9">
    <location>
        <begin position="351"/>
        <end position="352"/>
    </location>
    <ligand>
        <name>GMP</name>
        <dbReference type="ChEBI" id="CHEBI:58115"/>
    </ligand>
</feature>
<keyword evidence="1 11" id="KW-0436">Ligase</keyword>
<keyword evidence="5 9" id="KW-0342">GTP-binding</keyword>